<keyword evidence="3" id="KW-1185">Reference proteome</keyword>
<accession>M1MTG4</accession>
<keyword evidence="1" id="KW-0812">Transmembrane</keyword>
<dbReference type="InterPro" id="IPR015943">
    <property type="entry name" value="WD40/YVTN_repeat-like_dom_sf"/>
</dbReference>
<proteinExistence type="predicted"/>
<evidence type="ECO:0000256" key="1">
    <source>
        <dbReference type="SAM" id="Phobius"/>
    </source>
</evidence>
<protein>
    <recommendedName>
        <fullName evidence="4">Dipeptidyl peptidase IV</fullName>
    </recommendedName>
</protein>
<evidence type="ECO:0000313" key="2">
    <source>
        <dbReference type="EMBL" id="AGF58011.1"/>
    </source>
</evidence>
<dbReference type="RefSeq" id="WP_015394322.1">
    <property type="nucleotide sequence ID" value="NC_020291.1"/>
</dbReference>
<dbReference type="KEGG" id="csr:Cspa_c42580"/>
<dbReference type="Proteomes" id="UP000011728">
    <property type="component" value="Chromosome"/>
</dbReference>
<gene>
    <name evidence="2" type="ORF">Cspa_c42580</name>
</gene>
<dbReference type="OrthoDB" id="1630871at2"/>
<evidence type="ECO:0008006" key="4">
    <source>
        <dbReference type="Google" id="ProtNLM"/>
    </source>
</evidence>
<dbReference type="EMBL" id="CP004121">
    <property type="protein sequence ID" value="AGF58011.1"/>
    <property type="molecule type" value="Genomic_DNA"/>
</dbReference>
<reference evidence="2 3" key="1">
    <citation type="submission" date="2013-02" db="EMBL/GenBank/DDBJ databases">
        <title>Genome sequence of Clostridium saccharoperbutylacetonicum N1-4(HMT).</title>
        <authorList>
            <person name="Poehlein A."/>
            <person name="Daniel R."/>
        </authorList>
    </citation>
    <scope>NUCLEOTIDE SEQUENCE [LARGE SCALE GENOMIC DNA]</scope>
    <source>
        <strain evidence="3">N1-4(HMT)</strain>
    </source>
</reference>
<dbReference type="Gene3D" id="2.130.10.10">
    <property type="entry name" value="YVTN repeat-like/Quinoprotein amine dehydrogenase"/>
    <property type="match status" value="1"/>
</dbReference>
<feature type="transmembrane region" description="Helical" evidence="1">
    <location>
        <begin position="7"/>
        <end position="25"/>
    </location>
</feature>
<organism evidence="2 3">
    <name type="scientific">Clostridium saccharoperbutylacetonicum N1-4(HMT)</name>
    <dbReference type="NCBI Taxonomy" id="931276"/>
    <lineage>
        <taxon>Bacteria</taxon>
        <taxon>Bacillati</taxon>
        <taxon>Bacillota</taxon>
        <taxon>Clostridia</taxon>
        <taxon>Eubacteriales</taxon>
        <taxon>Clostridiaceae</taxon>
        <taxon>Clostridium</taxon>
    </lineage>
</organism>
<keyword evidence="1" id="KW-0472">Membrane</keyword>
<dbReference type="eggNOG" id="COG3391">
    <property type="taxonomic scope" value="Bacteria"/>
</dbReference>
<name>M1MTG4_9CLOT</name>
<dbReference type="HOGENOM" id="CLU_050665_0_0_9"/>
<dbReference type="STRING" id="36745.CLSAP_40150"/>
<dbReference type="AlphaFoldDB" id="M1MTG4"/>
<sequence>MRNIKRKLAWFAIAFVVQQFMFLFIDKIYLASDSNFKVEKVEEQENPADKKTEINIKNGIDEIKVSSDGRYVAYVEGGKLKVLDGSDDKEKQCDTDSGNEIVFYKWLNGENKVLVIQKVKEKGAYYLEPISFDAKKGETSDIANFDRNIVKIKLNSSKDEVNNVAFSNLTHSLYIEVKKSSEKCDLYYANIMSEMKKVKSDRNITDIVVPTTNANAVVEEGNNLSVLNTKGNLLIPNVKTPKILGADVNDNVYFGEASGDKIEKIYYTVLSDKNRKWNEFKLPEPTEKEDIIVDYSGKVYVNNKAKKSLAELTTNKSIKYKGELVQSYSKGVISRENNKLYKNKLD</sequence>
<dbReference type="PATRIC" id="fig|931276.5.peg.4288"/>
<dbReference type="SUPFAM" id="SSF82171">
    <property type="entry name" value="DPP6 N-terminal domain-like"/>
    <property type="match status" value="1"/>
</dbReference>
<keyword evidence="1" id="KW-1133">Transmembrane helix</keyword>
<evidence type="ECO:0000313" key="3">
    <source>
        <dbReference type="Proteomes" id="UP000011728"/>
    </source>
</evidence>